<evidence type="ECO:0000313" key="1">
    <source>
        <dbReference type="EMBL" id="KKL22023.1"/>
    </source>
</evidence>
<sequence>MEPFKCYVYRIGNGNKIVRSTRRDPYRAFWESYYQSREEYENTIKKWKKTLINVPNAHWNNKIHCIIINNPRDNKIEESSLIVSWGGEC</sequence>
<accession>A0A0F9EDC4</accession>
<organism evidence="1">
    <name type="scientific">marine sediment metagenome</name>
    <dbReference type="NCBI Taxonomy" id="412755"/>
    <lineage>
        <taxon>unclassified sequences</taxon>
        <taxon>metagenomes</taxon>
        <taxon>ecological metagenomes</taxon>
    </lineage>
</organism>
<feature type="non-terminal residue" evidence="1">
    <location>
        <position position="89"/>
    </location>
</feature>
<protein>
    <submittedName>
        <fullName evidence="1">Uncharacterized protein</fullName>
    </submittedName>
</protein>
<proteinExistence type="predicted"/>
<dbReference type="EMBL" id="LAZR01037507">
    <property type="protein sequence ID" value="KKL22023.1"/>
    <property type="molecule type" value="Genomic_DNA"/>
</dbReference>
<gene>
    <name evidence="1" type="ORF">LCGC14_2439620</name>
</gene>
<reference evidence="1" key="1">
    <citation type="journal article" date="2015" name="Nature">
        <title>Complex archaea that bridge the gap between prokaryotes and eukaryotes.</title>
        <authorList>
            <person name="Spang A."/>
            <person name="Saw J.H."/>
            <person name="Jorgensen S.L."/>
            <person name="Zaremba-Niedzwiedzka K."/>
            <person name="Martijn J."/>
            <person name="Lind A.E."/>
            <person name="van Eijk R."/>
            <person name="Schleper C."/>
            <person name="Guy L."/>
            <person name="Ettema T.J."/>
        </authorList>
    </citation>
    <scope>NUCLEOTIDE SEQUENCE</scope>
</reference>
<comment type="caution">
    <text evidence="1">The sequence shown here is derived from an EMBL/GenBank/DDBJ whole genome shotgun (WGS) entry which is preliminary data.</text>
</comment>
<dbReference type="AlphaFoldDB" id="A0A0F9EDC4"/>
<name>A0A0F9EDC4_9ZZZZ</name>